<dbReference type="Pfam" id="PF08521">
    <property type="entry name" value="2CSK_N"/>
    <property type="match status" value="1"/>
</dbReference>
<dbReference type="EC" id="2.7.13.3" evidence="3"/>
<dbReference type="InterPro" id="IPR003661">
    <property type="entry name" value="HisK_dim/P_dom"/>
</dbReference>
<evidence type="ECO:0000256" key="5">
    <source>
        <dbReference type="ARBA" id="ARBA00022679"/>
    </source>
</evidence>
<dbReference type="Pfam" id="PF00512">
    <property type="entry name" value="HisKA"/>
    <property type="match status" value="1"/>
</dbReference>
<dbReference type="InterPro" id="IPR036097">
    <property type="entry name" value="HisK_dim/P_sf"/>
</dbReference>
<evidence type="ECO:0000313" key="15">
    <source>
        <dbReference type="Proteomes" id="UP000248395"/>
    </source>
</evidence>
<reference evidence="14 15" key="1">
    <citation type="submission" date="2018-05" db="EMBL/GenBank/DDBJ databases">
        <title>Genomic Encyclopedia of Type Strains, Phase IV (KMG-IV): sequencing the most valuable type-strain genomes for metagenomic binning, comparative biology and taxonomic classification.</title>
        <authorList>
            <person name="Goeker M."/>
        </authorList>
    </citation>
    <scope>NUCLEOTIDE SEQUENCE [LARGE SCALE GENOMIC DNA]</scope>
    <source>
        <strain evidence="14 15">DSM 25134</strain>
    </source>
</reference>
<dbReference type="SMART" id="SM00387">
    <property type="entry name" value="HATPase_c"/>
    <property type="match status" value="1"/>
</dbReference>
<dbReference type="InterPro" id="IPR004358">
    <property type="entry name" value="Sig_transdc_His_kin-like_C"/>
</dbReference>
<evidence type="ECO:0000256" key="11">
    <source>
        <dbReference type="SAM" id="Phobius"/>
    </source>
</evidence>
<name>A0A318JNR2_9NEIS</name>
<dbReference type="InterPro" id="IPR003594">
    <property type="entry name" value="HATPase_dom"/>
</dbReference>
<dbReference type="PANTHER" id="PTHR45436:SF1">
    <property type="entry name" value="SENSOR PROTEIN QSEC"/>
    <property type="match status" value="1"/>
</dbReference>
<dbReference type="SMART" id="SM00388">
    <property type="entry name" value="HisKA"/>
    <property type="match status" value="1"/>
</dbReference>
<keyword evidence="15" id="KW-1185">Reference proteome</keyword>
<evidence type="ECO:0000256" key="9">
    <source>
        <dbReference type="ARBA" id="ARBA00023012"/>
    </source>
</evidence>
<keyword evidence="5" id="KW-0808">Transferase</keyword>
<dbReference type="AlphaFoldDB" id="A0A318JNR2"/>
<dbReference type="PRINTS" id="PR00344">
    <property type="entry name" value="BCTRLSENSOR"/>
</dbReference>
<sequence>MTESARPRQLSLRRQLLIWLLLPQLVLWLAAAMLAHAMAVRYANEVIDQTLAQTSRALARQVKPFGNGFYVDFPRAAREILEEDPTDRVYYRVSSPPAAFLLGEPAMPAPPRALLAKAGNSYFYNASMKGQDVRVAALYLQAGTPEQPQLMLVQVAKSRALSAELTRKILFDMGLPLLGLMLLTSLLVWAGISRGLSPLRRLRRVVENRSPRDMAPIELNNAPAEVRALTAAINSLLEEVNRQVEQQRRFIGDAAHQLRTPLAGLKSQSELVKAELLGSTPDIPRACRQLEQVETSVARSIHLVNQLLALARAEPETGLQRSLLDLNQLTREVTAEAVPRALARKLDLGLDSDDDSLLVLGHAGLLRELLANLLDNAIQYTPPGGEITVTLRRQGRHVQLQVCDTGPGIAPAERDKVFQRFYRVNNLAGGKGCGLGLAIVQEIARRHHTRVELHDNSPHGLCASLLFQRENPPAHTGP</sequence>
<dbReference type="SUPFAM" id="SSF55874">
    <property type="entry name" value="ATPase domain of HSP90 chaperone/DNA topoisomerase II/histidine kinase"/>
    <property type="match status" value="1"/>
</dbReference>
<comment type="caution">
    <text evidence="14">The sequence shown here is derived from an EMBL/GenBank/DDBJ whole genome shotgun (WGS) entry which is preliminary data.</text>
</comment>
<feature type="domain" description="HAMP" evidence="13">
    <location>
        <begin position="193"/>
        <end position="245"/>
    </location>
</feature>
<evidence type="ECO:0000256" key="8">
    <source>
        <dbReference type="ARBA" id="ARBA00022989"/>
    </source>
</evidence>
<keyword evidence="4" id="KW-0597">Phosphoprotein</keyword>
<dbReference type="InterPro" id="IPR036890">
    <property type="entry name" value="HATPase_C_sf"/>
</dbReference>
<evidence type="ECO:0000256" key="2">
    <source>
        <dbReference type="ARBA" id="ARBA00004370"/>
    </source>
</evidence>
<dbReference type="Proteomes" id="UP000248395">
    <property type="component" value="Unassembled WGS sequence"/>
</dbReference>
<dbReference type="PANTHER" id="PTHR45436">
    <property type="entry name" value="SENSOR HISTIDINE KINASE YKOH"/>
    <property type="match status" value="1"/>
</dbReference>
<dbReference type="InterPro" id="IPR003660">
    <property type="entry name" value="HAMP_dom"/>
</dbReference>
<dbReference type="EMBL" id="QJKC01000003">
    <property type="protein sequence ID" value="PXX50040.1"/>
    <property type="molecule type" value="Genomic_DNA"/>
</dbReference>
<dbReference type="Gene3D" id="3.30.565.10">
    <property type="entry name" value="Histidine kinase-like ATPase, C-terminal domain"/>
    <property type="match status" value="1"/>
</dbReference>
<dbReference type="InterPro" id="IPR013727">
    <property type="entry name" value="2CSK_N"/>
</dbReference>
<dbReference type="CDD" id="cd00075">
    <property type="entry name" value="HATPase"/>
    <property type="match status" value="1"/>
</dbReference>
<dbReference type="PROSITE" id="PS50109">
    <property type="entry name" value="HIS_KIN"/>
    <property type="match status" value="1"/>
</dbReference>
<dbReference type="PROSITE" id="PS50885">
    <property type="entry name" value="HAMP"/>
    <property type="match status" value="1"/>
</dbReference>
<evidence type="ECO:0000256" key="7">
    <source>
        <dbReference type="ARBA" id="ARBA00022777"/>
    </source>
</evidence>
<protein>
    <recommendedName>
        <fullName evidence="3">histidine kinase</fullName>
        <ecNumber evidence="3">2.7.13.3</ecNumber>
    </recommendedName>
</protein>
<dbReference type="InterPro" id="IPR050428">
    <property type="entry name" value="TCS_sensor_his_kinase"/>
</dbReference>
<comment type="catalytic activity">
    <reaction evidence="1">
        <text>ATP + protein L-histidine = ADP + protein N-phospho-L-histidine.</text>
        <dbReference type="EC" id="2.7.13.3"/>
    </reaction>
</comment>
<dbReference type="CDD" id="cd00082">
    <property type="entry name" value="HisKA"/>
    <property type="match status" value="1"/>
</dbReference>
<dbReference type="Pfam" id="PF02518">
    <property type="entry name" value="HATPase_c"/>
    <property type="match status" value="1"/>
</dbReference>
<dbReference type="SUPFAM" id="SSF47384">
    <property type="entry name" value="Homodimeric domain of signal transducing histidine kinase"/>
    <property type="match status" value="1"/>
</dbReference>
<dbReference type="GO" id="GO:0005886">
    <property type="term" value="C:plasma membrane"/>
    <property type="evidence" value="ECO:0007669"/>
    <property type="project" value="TreeGrafter"/>
</dbReference>
<evidence type="ECO:0000256" key="1">
    <source>
        <dbReference type="ARBA" id="ARBA00000085"/>
    </source>
</evidence>
<proteinExistence type="predicted"/>
<evidence type="ECO:0000256" key="6">
    <source>
        <dbReference type="ARBA" id="ARBA00022692"/>
    </source>
</evidence>
<keyword evidence="7 14" id="KW-0418">Kinase</keyword>
<keyword evidence="6 11" id="KW-0812">Transmembrane</keyword>
<dbReference type="OrthoDB" id="8583694at2"/>
<comment type="subcellular location">
    <subcellularLocation>
        <location evidence="2">Membrane</location>
    </subcellularLocation>
</comment>
<feature type="transmembrane region" description="Helical" evidence="11">
    <location>
        <begin position="169"/>
        <end position="192"/>
    </location>
</feature>
<dbReference type="Gene3D" id="1.10.287.130">
    <property type="match status" value="1"/>
</dbReference>
<gene>
    <name evidence="14" type="ORF">DFR38_103220</name>
</gene>
<organism evidence="14 15">
    <name type="scientific">Aquitalea magnusonii</name>
    <dbReference type="NCBI Taxonomy" id="332411"/>
    <lineage>
        <taxon>Bacteria</taxon>
        <taxon>Pseudomonadati</taxon>
        <taxon>Pseudomonadota</taxon>
        <taxon>Betaproteobacteria</taxon>
        <taxon>Neisseriales</taxon>
        <taxon>Chromobacteriaceae</taxon>
        <taxon>Aquitalea</taxon>
    </lineage>
</organism>
<dbReference type="GO" id="GO:0000155">
    <property type="term" value="F:phosphorelay sensor kinase activity"/>
    <property type="evidence" value="ECO:0007669"/>
    <property type="project" value="InterPro"/>
</dbReference>
<evidence type="ECO:0000313" key="14">
    <source>
        <dbReference type="EMBL" id="PXX50040.1"/>
    </source>
</evidence>
<dbReference type="InterPro" id="IPR005467">
    <property type="entry name" value="His_kinase_dom"/>
</dbReference>
<evidence type="ECO:0000259" key="13">
    <source>
        <dbReference type="PROSITE" id="PS50885"/>
    </source>
</evidence>
<keyword evidence="10 11" id="KW-0472">Membrane</keyword>
<evidence type="ECO:0000259" key="12">
    <source>
        <dbReference type="PROSITE" id="PS50109"/>
    </source>
</evidence>
<evidence type="ECO:0000256" key="10">
    <source>
        <dbReference type="ARBA" id="ARBA00023136"/>
    </source>
</evidence>
<dbReference type="RefSeq" id="WP_110313064.1">
    <property type="nucleotide sequence ID" value="NZ_QJKC01000003.1"/>
</dbReference>
<feature type="domain" description="Histidine kinase" evidence="12">
    <location>
        <begin position="253"/>
        <end position="471"/>
    </location>
</feature>
<keyword evidence="9" id="KW-0902">Two-component regulatory system</keyword>
<keyword evidence="8 11" id="KW-1133">Transmembrane helix</keyword>
<accession>A0A318JNR2</accession>
<evidence type="ECO:0000256" key="4">
    <source>
        <dbReference type="ARBA" id="ARBA00022553"/>
    </source>
</evidence>
<evidence type="ECO:0000256" key="3">
    <source>
        <dbReference type="ARBA" id="ARBA00012438"/>
    </source>
</evidence>